<dbReference type="InterPro" id="IPR002110">
    <property type="entry name" value="Ankyrin_rpt"/>
</dbReference>
<keyword evidence="1" id="KW-0040">ANK repeat</keyword>
<dbReference type="PROSITE" id="PS50297">
    <property type="entry name" value="ANK_REP_REGION"/>
    <property type="match status" value="2"/>
</dbReference>
<dbReference type="PANTHER" id="PTHR24149:SF14">
    <property type="entry name" value="ANKYRIN REPEAT DOMAIN 12"/>
    <property type="match status" value="1"/>
</dbReference>
<feature type="region of interest" description="Disordered" evidence="2">
    <location>
        <begin position="1"/>
        <end position="47"/>
    </location>
</feature>
<protein>
    <submittedName>
        <fullName evidence="5">ANK_REP_REGION domain-containing protein</fullName>
    </submittedName>
</protein>
<dbReference type="WBParaSite" id="GPUH_0000205401-mRNA-1">
    <property type="protein sequence ID" value="GPUH_0000205401-mRNA-1"/>
    <property type="gene ID" value="GPUH_0000205401"/>
</dbReference>
<accession>A0A183D008</accession>
<dbReference type="Gene3D" id="1.25.40.20">
    <property type="entry name" value="Ankyrin repeat-containing domain"/>
    <property type="match status" value="1"/>
</dbReference>
<dbReference type="PROSITE" id="PS50088">
    <property type="entry name" value="ANK_REPEAT"/>
    <property type="match status" value="2"/>
</dbReference>
<evidence type="ECO:0000313" key="3">
    <source>
        <dbReference type="EMBL" id="VDK31764.1"/>
    </source>
</evidence>
<dbReference type="SUPFAM" id="SSF48403">
    <property type="entry name" value="Ankyrin repeat"/>
    <property type="match status" value="1"/>
</dbReference>
<reference evidence="5" key="1">
    <citation type="submission" date="2016-06" db="UniProtKB">
        <authorList>
            <consortium name="WormBaseParasite"/>
        </authorList>
    </citation>
    <scope>IDENTIFICATION</scope>
</reference>
<evidence type="ECO:0000313" key="5">
    <source>
        <dbReference type="WBParaSite" id="GPUH_0000205401-mRNA-1"/>
    </source>
</evidence>
<feature type="compositionally biased region" description="Low complexity" evidence="2">
    <location>
        <begin position="1"/>
        <end position="26"/>
    </location>
</feature>
<sequence length="211" mass="22814">MEQPVAQATADASSTSAQSTRTSSVSPGVPKRRIPKVHKKNERGETPLHVAARKGEHRQCKKLIQDGALVDARDYAGLTPLHEACYHGHFKVARLLISNGADVNAVSEYDDDTPLHDAVASASEKVGMLSLEVALEALLYMIYGLVWLLLHSGADRNRSDSDGRQPIDICRPECTGIRTLLLSPTVPDRCPGDESPSLSPSSSTHCVCYTN</sequence>
<evidence type="ECO:0000313" key="4">
    <source>
        <dbReference type="Proteomes" id="UP000271098"/>
    </source>
</evidence>
<dbReference type="PRINTS" id="PR01415">
    <property type="entry name" value="ANKYRIN"/>
</dbReference>
<organism evidence="5">
    <name type="scientific">Gongylonema pulchrum</name>
    <dbReference type="NCBI Taxonomy" id="637853"/>
    <lineage>
        <taxon>Eukaryota</taxon>
        <taxon>Metazoa</taxon>
        <taxon>Ecdysozoa</taxon>
        <taxon>Nematoda</taxon>
        <taxon>Chromadorea</taxon>
        <taxon>Rhabditida</taxon>
        <taxon>Spirurina</taxon>
        <taxon>Spiruromorpha</taxon>
        <taxon>Spiruroidea</taxon>
        <taxon>Gongylonematidae</taxon>
        <taxon>Gongylonema</taxon>
    </lineage>
</organism>
<dbReference type="Proteomes" id="UP000271098">
    <property type="component" value="Unassembled WGS sequence"/>
</dbReference>
<evidence type="ECO:0000256" key="1">
    <source>
        <dbReference type="PROSITE-ProRule" id="PRU00023"/>
    </source>
</evidence>
<evidence type="ECO:0000256" key="2">
    <source>
        <dbReference type="SAM" id="MobiDB-lite"/>
    </source>
</evidence>
<keyword evidence="4" id="KW-1185">Reference proteome</keyword>
<dbReference type="PANTHER" id="PTHR24149">
    <property type="entry name" value="ANKYRIN REPEAT DOMAIN-CONTAINING PROTEIN 12"/>
    <property type="match status" value="1"/>
</dbReference>
<dbReference type="GO" id="GO:0005654">
    <property type="term" value="C:nucleoplasm"/>
    <property type="evidence" value="ECO:0007669"/>
    <property type="project" value="TreeGrafter"/>
</dbReference>
<feature type="compositionally biased region" description="Basic residues" evidence="2">
    <location>
        <begin position="30"/>
        <end position="41"/>
    </location>
</feature>
<proteinExistence type="predicted"/>
<dbReference type="InterPro" id="IPR036770">
    <property type="entry name" value="Ankyrin_rpt-contain_sf"/>
</dbReference>
<dbReference type="OrthoDB" id="5841750at2759"/>
<dbReference type="AlphaFoldDB" id="A0A183D008"/>
<reference evidence="3 4" key="2">
    <citation type="submission" date="2018-11" db="EMBL/GenBank/DDBJ databases">
        <authorList>
            <consortium name="Pathogen Informatics"/>
        </authorList>
    </citation>
    <scope>NUCLEOTIDE SEQUENCE [LARGE SCALE GENOMIC DNA]</scope>
</reference>
<dbReference type="EMBL" id="UYRT01002845">
    <property type="protein sequence ID" value="VDK31764.1"/>
    <property type="molecule type" value="Genomic_DNA"/>
</dbReference>
<feature type="repeat" description="ANK" evidence="1">
    <location>
        <begin position="76"/>
        <end position="108"/>
    </location>
</feature>
<dbReference type="Pfam" id="PF12796">
    <property type="entry name" value="Ank_2"/>
    <property type="match status" value="1"/>
</dbReference>
<dbReference type="InterPro" id="IPR053210">
    <property type="entry name" value="ANKRD12"/>
</dbReference>
<name>A0A183D008_9BILA</name>
<dbReference type="SMART" id="SM00248">
    <property type="entry name" value="ANK"/>
    <property type="match status" value="3"/>
</dbReference>
<gene>
    <name evidence="3" type="ORF">GPUH_LOCUS2050</name>
</gene>
<feature type="repeat" description="ANK" evidence="1">
    <location>
        <begin position="43"/>
        <end position="75"/>
    </location>
</feature>